<dbReference type="FunFam" id="1.10.220.100:FF:000001">
    <property type="entry name" value="Enhancer of mRNA-decapping protein 4"/>
    <property type="match status" value="1"/>
</dbReference>
<dbReference type="Pfam" id="PF21289">
    <property type="entry name" value="EDC4_C"/>
    <property type="match status" value="1"/>
</dbReference>
<evidence type="ECO:0000256" key="8">
    <source>
        <dbReference type="SAM" id="Coils"/>
    </source>
</evidence>
<reference evidence="12 13" key="1">
    <citation type="submission" date="2023-11" db="EMBL/GenBank/DDBJ databases">
        <authorList>
            <person name="Okamura Y."/>
        </authorList>
    </citation>
    <scope>NUCLEOTIDE SEQUENCE [LARGE SCALE GENOMIC DNA]</scope>
</reference>
<evidence type="ECO:0000256" key="9">
    <source>
        <dbReference type="SAM" id="MobiDB-lite"/>
    </source>
</evidence>
<dbReference type="AlphaFoldDB" id="A0AAV1JLV4"/>
<comment type="caution">
    <text evidence="12">The sequence shown here is derived from an EMBL/GenBank/DDBJ whole genome shotgun (WGS) entry which is preliminary data.</text>
</comment>
<dbReference type="Gene3D" id="6.10.140.270">
    <property type="match status" value="1"/>
</dbReference>
<accession>A0AAV1JLV4</accession>
<keyword evidence="6 8" id="KW-0175">Coiled coil</keyword>
<evidence type="ECO:0000256" key="6">
    <source>
        <dbReference type="ARBA" id="ARBA00023054"/>
    </source>
</evidence>
<feature type="repeat" description="WD" evidence="7">
    <location>
        <begin position="233"/>
        <end position="263"/>
    </location>
</feature>
<dbReference type="SUPFAM" id="SSF50978">
    <property type="entry name" value="WD40 repeat-like"/>
    <property type="match status" value="1"/>
</dbReference>
<dbReference type="GO" id="GO:0000932">
    <property type="term" value="C:P-body"/>
    <property type="evidence" value="ECO:0007669"/>
    <property type="project" value="UniProtKB-SubCell"/>
</dbReference>
<comment type="similarity">
    <text evidence="2">Belongs to the WD repeat EDC4 family.</text>
</comment>
<evidence type="ECO:0000256" key="3">
    <source>
        <dbReference type="ARBA" id="ARBA00022490"/>
    </source>
</evidence>
<evidence type="ECO:0000256" key="4">
    <source>
        <dbReference type="ARBA" id="ARBA00022574"/>
    </source>
</evidence>
<dbReference type="Proteomes" id="UP001497472">
    <property type="component" value="Unassembled WGS sequence"/>
</dbReference>
<dbReference type="InterPro" id="IPR032401">
    <property type="entry name" value="EDC4_WD40"/>
</dbReference>
<feature type="domain" description="Enhancer of mRNA-decapping protein 4 C-terminal" evidence="11">
    <location>
        <begin position="1006"/>
        <end position="1125"/>
    </location>
</feature>
<dbReference type="EMBL" id="CAVLEF010000040">
    <property type="protein sequence ID" value="CAK1549577.1"/>
    <property type="molecule type" value="Genomic_DNA"/>
</dbReference>
<dbReference type="InterPro" id="IPR001680">
    <property type="entry name" value="WD40_rpt"/>
</dbReference>
<evidence type="ECO:0000256" key="5">
    <source>
        <dbReference type="ARBA" id="ARBA00022737"/>
    </source>
</evidence>
<protein>
    <recommendedName>
        <fullName evidence="14">Enhancer of mRNA-decapping protein 4</fullName>
    </recommendedName>
</protein>
<dbReference type="SMART" id="SM00320">
    <property type="entry name" value="WD40"/>
    <property type="match status" value="2"/>
</dbReference>
<feature type="domain" description="Enhancer of mRNA-decapping protein 4 WD40 repeat region" evidence="10">
    <location>
        <begin position="47"/>
        <end position="380"/>
    </location>
</feature>
<dbReference type="PROSITE" id="PS50082">
    <property type="entry name" value="WD_REPEATS_2"/>
    <property type="match status" value="1"/>
</dbReference>
<dbReference type="Gene3D" id="1.10.220.100">
    <property type="entry name" value="conserved c-terminal region of ge- 1"/>
    <property type="match status" value="1"/>
</dbReference>
<dbReference type="InterPro" id="IPR036322">
    <property type="entry name" value="WD40_repeat_dom_sf"/>
</dbReference>
<gene>
    <name evidence="12" type="ORF">LNINA_LOCUS8862</name>
</gene>
<feature type="coiled-coil region" evidence="8">
    <location>
        <begin position="730"/>
        <end position="764"/>
    </location>
</feature>
<keyword evidence="13" id="KW-1185">Reference proteome</keyword>
<comment type="subcellular location">
    <subcellularLocation>
        <location evidence="1">Cytoplasm</location>
        <location evidence="1">P-body</location>
    </subcellularLocation>
</comment>
<dbReference type="Pfam" id="PF16529">
    <property type="entry name" value="Ge1_WD40"/>
    <property type="match status" value="1"/>
</dbReference>
<proteinExistence type="inferred from homology"/>
<dbReference type="InterPro" id="IPR045152">
    <property type="entry name" value="EDC4-like"/>
</dbReference>
<feature type="region of interest" description="Disordered" evidence="9">
    <location>
        <begin position="611"/>
        <end position="662"/>
    </location>
</feature>
<dbReference type="InterPro" id="IPR015943">
    <property type="entry name" value="WD40/YVTN_repeat-like_dom_sf"/>
</dbReference>
<feature type="region of interest" description="Disordered" evidence="9">
    <location>
        <begin position="531"/>
        <end position="578"/>
    </location>
</feature>
<name>A0AAV1JLV4_9NEOP</name>
<organism evidence="12 13">
    <name type="scientific">Leptosia nina</name>
    <dbReference type="NCBI Taxonomy" id="320188"/>
    <lineage>
        <taxon>Eukaryota</taxon>
        <taxon>Metazoa</taxon>
        <taxon>Ecdysozoa</taxon>
        <taxon>Arthropoda</taxon>
        <taxon>Hexapoda</taxon>
        <taxon>Insecta</taxon>
        <taxon>Pterygota</taxon>
        <taxon>Neoptera</taxon>
        <taxon>Endopterygota</taxon>
        <taxon>Lepidoptera</taxon>
        <taxon>Glossata</taxon>
        <taxon>Ditrysia</taxon>
        <taxon>Papilionoidea</taxon>
        <taxon>Pieridae</taxon>
        <taxon>Pierinae</taxon>
        <taxon>Leptosia</taxon>
    </lineage>
</organism>
<evidence type="ECO:0000313" key="13">
    <source>
        <dbReference type="Proteomes" id="UP001497472"/>
    </source>
</evidence>
<dbReference type="Gene3D" id="2.130.10.10">
    <property type="entry name" value="YVTN repeat-like/Quinoprotein amine dehydrogenase"/>
    <property type="match status" value="1"/>
</dbReference>
<evidence type="ECO:0000256" key="1">
    <source>
        <dbReference type="ARBA" id="ARBA00004201"/>
    </source>
</evidence>
<evidence type="ECO:0000256" key="7">
    <source>
        <dbReference type="PROSITE-ProRule" id="PRU00221"/>
    </source>
</evidence>
<evidence type="ECO:0000313" key="12">
    <source>
        <dbReference type="EMBL" id="CAK1549577.1"/>
    </source>
</evidence>
<evidence type="ECO:0008006" key="14">
    <source>
        <dbReference type="Google" id="ProtNLM"/>
    </source>
</evidence>
<evidence type="ECO:0000259" key="11">
    <source>
        <dbReference type="Pfam" id="PF21289"/>
    </source>
</evidence>
<dbReference type="PANTHER" id="PTHR15598">
    <property type="entry name" value="ENHANCER OF MRNA-DECAPPING PROTEIN 4"/>
    <property type="match status" value="1"/>
</dbReference>
<sequence length="1137" mass="124050">MQPTTMQPKLSDTTQTISFVDEEETYNAEVFATDVVVTTNSGNHNHGSSKVKLTNIVDYNWEAKFYPGRLIVIHRSGKFLAYCIKAPNSMDGMIRVVYLEPGVNERLLIKGMNGEVQDLSFAFIQNQVLLASIDELGHVYVHEIELIDGRLRCSLIVEIQEDAGLGGSAHLVAWCPYIPDEDDDASDADIAKMLISTHSNVARIWNIREVSMMCSVGSVKVTDALSCRAGQTASTHTAPLRAAAFSPDGTALATAGADGYVMFAQVCLDLSKVPSCLHKWQPHEGKPLTCLLFLDNHKNYNSDEQFWKFAVTGADNNTNIKIWTCKTWTCIQTLTFTPPLGTDSLSLGMKAQLDISASYLLLSDFKTRSLYVLNMRRDDEDTIAYCKSVSEFLLPYQVLGFCIVDAEEQPVTCQSSCDDPFHRNGSAHDASPNDYDMHDNDVSCAEVGAGAQRTRLRLYVVQPKGLQEANLIYTHQLPIAQAAHDLESLTLEETVEDDELPSNILQQQTQQLKNLLLCSQTQSNSLINARAESPTPMPQLNLMTPDAFSSPGKRDDEEASTSTQDAVMPRLSTGGCKDEEAVSFNSVKQVSGGSSPSREVQQIMSHNDYYKDDEEEEESTQTPVAEGATANGTEPLFKKELYVSPEKPPPPAKLTHSNSDTSWPQISLAQITEANQRKASSDKSSNQSVSAPLSATLPATLSATLPAAISAALPMPPQPQSAPVLTTVVDEATKIKLESLESKIDKLTELMSQQARELRALRNESRPARENVEKAMHEHSQRTAAAIDNALASGWERISRIGESASKAAAQAAGAGAARALEPLASALQHELAIKLTATDNLLAENINKLVNSKTVMERLSTSIATSLSEMVRASFRDALVDSVLPLLEKAHTQIFRQVNHAFQTGTKEFAANTEAAARAAAERGGAAAATSLRQALEKHAEALARATPMQPQHFANTLKDVAHSVLEKEVAWWREQARGVAAQMSRAHSPATPSLADRQMQVSQIQSLIMSGDINGAFQLALSASDLNLVVGACKSADPSRVFGPPCRLKQHVLLSLVQQLAADMTRDTNLKHRYLEEAIMNLDTTNAVTREHLPVVVRELQKQIVAFLNGNPGHALSRQFRMLLMATESLVKTTA</sequence>
<dbReference type="InterPro" id="IPR044938">
    <property type="entry name" value="EDC4_C_sf"/>
</dbReference>
<keyword evidence="3" id="KW-0963">Cytoplasm</keyword>
<keyword evidence="5" id="KW-0677">Repeat</keyword>
<dbReference type="PANTHER" id="PTHR15598:SF5">
    <property type="entry name" value="ENHANCER OF MRNA-DECAPPING PROTEIN 4"/>
    <property type="match status" value="1"/>
</dbReference>
<keyword evidence="4 7" id="KW-0853">WD repeat</keyword>
<dbReference type="InterPro" id="IPR049404">
    <property type="entry name" value="EDC4_C"/>
</dbReference>
<evidence type="ECO:0000259" key="10">
    <source>
        <dbReference type="Pfam" id="PF16529"/>
    </source>
</evidence>
<evidence type="ECO:0000256" key="2">
    <source>
        <dbReference type="ARBA" id="ARBA00009639"/>
    </source>
</evidence>
<dbReference type="GO" id="GO:0031087">
    <property type="term" value="P:deadenylation-independent decapping of nuclear-transcribed mRNA"/>
    <property type="evidence" value="ECO:0007669"/>
    <property type="project" value="InterPro"/>
</dbReference>